<proteinExistence type="inferred from homology"/>
<evidence type="ECO:0000313" key="14">
    <source>
        <dbReference type="Proteomes" id="UP000317243"/>
    </source>
</evidence>
<feature type="domain" description="Aminotransferase class I/classII large" evidence="12">
    <location>
        <begin position="26"/>
        <end position="358"/>
    </location>
</feature>
<dbReference type="PANTHER" id="PTHR42885">
    <property type="entry name" value="HISTIDINOL-PHOSPHATE AMINOTRANSFERASE-RELATED"/>
    <property type="match status" value="1"/>
</dbReference>
<reference evidence="13 14" key="1">
    <citation type="submission" date="2019-02" db="EMBL/GenBank/DDBJ databases">
        <title>Deep-cultivation of Planctomycetes and their phenomic and genomic characterization uncovers novel biology.</title>
        <authorList>
            <person name="Wiegand S."/>
            <person name="Jogler M."/>
            <person name="Boedeker C."/>
            <person name="Pinto D."/>
            <person name="Vollmers J."/>
            <person name="Rivas-Marin E."/>
            <person name="Kohn T."/>
            <person name="Peeters S.H."/>
            <person name="Heuer A."/>
            <person name="Rast P."/>
            <person name="Oberbeckmann S."/>
            <person name="Bunk B."/>
            <person name="Jeske O."/>
            <person name="Meyerdierks A."/>
            <person name="Storesund J.E."/>
            <person name="Kallscheuer N."/>
            <person name="Luecker S."/>
            <person name="Lage O.M."/>
            <person name="Pohl T."/>
            <person name="Merkel B.J."/>
            <person name="Hornburger P."/>
            <person name="Mueller R.-W."/>
            <person name="Bruemmer F."/>
            <person name="Labrenz M."/>
            <person name="Spormann A.M."/>
            <person name="Op Den Camp H."/>
            <person name="Overmann J."/>
            <person name="Amann R."/>
            <person name="Jetten M.S.M."/>
            <person name="Mascher T."/>
            <person name="Medema M.H."/>
            <person name="Devos D.P."/>
            <person name="Kaster A.-K."/>
            <person name="Ovreas L."/>
            <person name="Rohde M."/>
            <person name="Galperin M.Y."/>
            <person name="Jogler C."/>
        </authorList>
    </citation>
    <scope>NUCLEOTIDE SEQUENCE [LARGE SCALE GENOMIC DNA]</scope>
    <source>
        <strain evidence="13 14">KOR42</strain>
    </source>
</reference>
<dbReference type="GO" id="GO:0030170">
    <property type="term" value="F:pyridoxal phosphate binding"/>
    <property type="evidence" value="ECO:0007669"/>
    <property type="project" value="InterPro"/>
</dbReference>
<organism evidence="13 14">
    <name type="scientific">Thalassoglobus neptunius</name>
    <dbReference type="NCBI Taxonomy" id="1938619"/>
    <lineage>
        <taxon>Bacteria</taxon>
        <taxon>Pseudomonadati</taxon>
        <taxon>Planctomycetota</taxon>
        <taxon>Planctomycetia</taxon>
        <taxon>Planctomycetales</taxon>
        <taxon>Planctomycetaceae</taxon>
        <taxon>Thalassoglobus</taxon>
    </lineage>
</organism>
<dbReference type="Pfam" id="PF00155">
    <property type="entry name" value="Aminotran_1_2"/>
    <property type="match status" value="1"/>
</dbReference>
<evidence type="ECO:0000256" key="2">
    <source>
        <dbReference type="ARBA" id="ARBA00005011"/>
    </source>
</evidence>
<keyword evidence="7 11" id="KW-0808">Transferase</keyword>
<dbReference type="RefSeq" id="WP_146507780.1">
    <property type="nucleotide sequence ID" value="NZ_SIHI01000001.1"/>
</dbReference>
<comment type="catalytic activity">
    <reaction evidence="10 11">
        <text>L-histidinol phosphate + 2-oxoglutarate = 3-(imidazol-4-yl)-2-oxopropyl phosphate + L-glutamate</text>
        <dbReference type="Rhea" id="RHEA:23744"/>
        <dbReference type="ChEBI" id="CHEBI:16810"/>
        <dbReference type="ChEBI" id="CHEBI:29985"/>
        <dbReference type="ChEBI" id="CHEBI:57766"/>
        <dbReference type="ChEBI" id="CHEBI:57980"/>
        <dbReference type="EC" id="2.6.1.9"/>
    </reaction>
</comment>
<dbReference type="GO" id="GO:0000105">
    <property type="term" value="P:L-histidine biosynthetic process"/>
    <property type="evidence" value="ECO:0007669"/>
    <property type="project" value="UniProtKB-UniRule"/>
</dbReference>
<dbReference type="InterPro" id="IPR015421">
    <property type="entry name" value="PyrdxlP-dep_Trfase_major"/>
</dbReference>
<comment type="cofactor">
    <cofactor evidence="1 11">
        <name>pyridoxal 5'-phosphate</name>
        <dbReference type="ChEBI" id="CHEBI:597326"/>
    </cofactor>
</comment>
<evidence type="ECO:0000256" key="1">
    <source>
        <dbReference type="ARBA" id="ARBA00001933"/>
    </source>
</evidence>
<comment type="caution">
    <text evidence="13">The sequence shown here is derived from an EMBL/GenBank/DDBJ whole genome shotgun (WGS) entry which is preliminary data.</text>
</comment>
<name>A0A5C5X716_9PLAN</name>
<evidence type="ECO:0000256" key="8">
    <source>
        <dbReference type="ARBA" id="ARBA00022898"/>
    </source>
</evidence>
<feature type="modified residue" description="N6-(pyridoxal phosphate)lysine" evidence="11">
    <location>
        <position position="214"/>
    </location>
</feature>
<dbReference type="InterPro" id="IPR005861">
    <property type="entry name" value="HisP_aminotrans"/>
</dbReference>
<evidence type="ECO:0000256" key="9">
    <source>
        <dbReference type="ARBA" id="ARBA00023102"/>
    </source>
</evidence>
<dbReference type="PANTHER" id="PTHR42885:SF2">
    <property type="entry name" value="HISTIDINOL-PHOSPHATE AMINOTRANSFERASE"/>
    <property type="match status" value="1"/>
</dbReference>
<dbReference type="HAMAP" id="MF_01023">
    <property type="entry name" value="HisC_aminotrans_2"/>
    <property type="match status" value="1"/>
</dbReference>
<dbReference type="SUPFAM" id="SSF53383">
    <property type="entry name" value="PLP-dependent transferases"/>
    <property type="match status" value="1"/>
</dbReference>
<accession>A0A5C5X716</accession>
<dbReference type="InterPro" id="IPR015422">
    <property type="entry name" value="PyrdxlP-dep_Trfase_small"/>
</dbReference>
<comment type="subunit">
    <text evidence="4 11">Homodimer.</text>
</comment>
<dbReference type="Gene3D" id="3.40.640.10">
    <property type="entry name" value="Type I PLP-dependent aspartate aminotransferase-like (Major domain)"/>
    <property type="match status" value="1"/>
</dbReference>
<dbReference type="Gene3D" id="3.90.1150.10">
    <property type="entry name" value="Aspartate Aminotransferase, domain 1"/>
    <property type="match status" value="1"/>
</dbReference>
<keyword evidence="9 11" id="KW-0368">Histidine biosynthesis</keyword>
<gene>
    <name evidence="11 13" type="primary">hisC</name>
    <name evidence="13" type="ORF">KOR42_11790</name>
</gene>
<dbReference type="InterPro" id="IPR004839">
    <property type="entry name" value="Aminotransferase_I/II_large"/>
</dbReference>
<evidence type="ECO:0000256" key="5">
    <source>
        <dbReference type="ARBA" id="ARBA00022576"/>
    </source>
</evidence>
<dbReference type="NCBIfam" id="TIGR01141">
    <property type="entry name" value="hisC"/>
    <property type="match status" value="1"/>
</dbReference>
<evidence type="ECO:0000256" key="11">
    <source>
        <dbReference type="HAMAP-Rule" id="MF_01023"/>
    </source>
</evidence>
<dbReference type="AlphaFoldDB" id="A0A5C5X716"/>
<dbReference type="EMBL" id="SIHI01000001">
    <property type="protein sequence ID" value="TWT57812.1"/>
    <property type="molecule type" value="Genomic_DNA"/>
</dbReference>
<evidence type="ECO:0000259" key="12">
    <source>
        <dbReference type="Pfam" id="PF00155"/>
    </source>
</evidence>
<evidence type="ECO:0000256" key="10">
    <source>
        <dbReference type="ARBA" id="ARBA00047481"/>
    </source>
</evidence>
<dbReference type="CDD" id="cd00609">
    <property type="entry name" value="AAT_like"/>
    <property type="match status" value="1"/>
</dbReference>
<dbReference type="EC" id="2.6.1.9" evidence="11"/>
<keyword evidence="6 11" id="KW-0028">Amino-acid biosynthesis</keyword>
<keyword evidence="5 11" id="KW-0032">Aminotransferase</keyword>
<evidence type="ECO:0000256" key="4">
    <source>
        <dbReference type="ARBA" id="ARBA00011738"/>
    </source>
</evidence>
<keyword evidence="14" id="KW-1185">Reference proteome</keyword>
<dbReference type="GO" id="GO:0004400">
    <property type="term" value="F:histidinol-phosphate transaminase activity"/>
    <property type="evidence" value="ECO:0007669"/>
    <property type="project" value="UniProtKB-UniRule"/>
</dbReference>
<evidence type="ECO:0000313" key="13">
    <source>
        <dbReference type="EMBL" id="TWT57812.1"/>
    </source>
</evidence>
<sequence length="369" mass="41136">MTSLFRPDVEALAGYTPGEQPQESGWVKLNTNENPYPPSPQVVAAIKQALEGRLNVYPDPLGRKFCQAAADVYGVDPDWILPANGSDENLTILVRAFADKNDLIAYPYPSYVLYETLAEIQGTRRARLQLNGDWSWDLQRNRPLIEQAKLLFLPNPNSPSGNSWSLDCIQKLVPPNGVLVHDEAYGDFAANPHRMELLRSEVGSQVVVTKTLSKSYSLAGLRFGFCIAQPDMIRGMRKVKDSYNCDMIALAAAEAALLDQDWMLANRNKILNTRAQLASELSESGFDVVPSDANFVWATHPVLKHQTIYEELKARKVLIRFMQFPGGIEPCDRYPDGKLDGLRITVGTDEEIQSLLKTLRVVIEDSPST</sequence>
<protein>
    <recommendedName>
        <fullName evidence="11">Histidinol-phosphate aminotransferase</fullName>
        <ecNumber evidence="11">2.6.1.9</ecNumber>
    </recommendedName>
    <alternativeName>
        <fullName evidence="11">Imidazole acetol-phosphate transaminase</fullName>
    </alternativeName>
</protein>
<dbReference type="InterPro" id="IPR001917">
    <property type="entry name" value="Aminotrans_II_pyridoxalP_BS"/>
</dbReference>
<dbReference type="PROSITE" id="PS00599">
    <property type="entry name" value="AA_TRANSFER_CLASS_2"/>
    <property type="match status" value="1"/>
</dbReference>
<evidence type="ECO:0000256" key="7">
    <source>
        <dbReference type="ARBA" id="ARBA00022679"/>
    </source>
</evidence>
<dbReference type="InterPro" id="IPR015424">
    <property type="entry name" value="PyrdxlP-dep_Trfase"/>
</dbReference>
<evidence type="ECO:0000256" key="3">
    <source>
        <dbReference type="ARBA" id="ARBA00007970"/>
    </source>
</evidence>
<dbReference type="UniPathway" id="UPA00031">
    <property type="reaction ID" value="UER00012"/>
</dbReference>
<dbReference type="OrthoDB" id="9813612at2"/>
<comment type="pathway">
    <text evidence="2 11">Amino-acid biosynthesis; L-histidine biosynthesis; L-histidine from 5-phospho-alpha-D-ribose 1-diphosphate: step 7/9.</text>
</comment>
<comment type="similarity">
    <text evidence="3 11">Belongs to the class-II pyridoxal-phosphate-dependent aminotransferase family. Histidinol-phosphate aminotransferase subfamily.</text>
</comment>
<dbReference type="Proteomes" id="UP000317243">
    <property type="component" value="Unassembled WGS sequence"/>
</dbReference>
<keyword evidence="8 11" id="KW-0663">Pyridoxal phosphate</keyword>
<evidence type="ECO:0000256" key="6">
    <source>
        <dbReference type="ARBA" id="ARBA00022605"/>
    </source>
</evidence>